<reference evidence="2 3" key="1">
    <citation type="submission" date="2018-08" db="EMBL/GenBank/DDBJ databases">
        <title>Parvularcula sp. SM1705, isolated from surface water of the South Sea China.</title>
        <authorList>
            <person name="Sun L."/>
        </authorList>
    </citation>
    <scope>NUCLEOTIDE SEQUENCE [LARGE SCALE GENOMIC DNA]</scope>
    <source>
        <strain evidence="2 3">SM1705</strain>
    </source>
</reference>
<dbReference type="Gene3D" id="3.10.129.10">
    <property type="entry name" value="Hotdog Thioesterase"/>
    <property type="match status" value="1"/>
</dbReference>
<name>A0A371REW8_9PROT</name>
<dbReference type="EMBL" id="QUQO01000001">
    <property type="protein sequence ID" value="RFB04001.1"/>
    <property type="molecule type" value="Genomic_DNA"/>
</dbReference>
<proteinExistence type="predicted"/>
<dbReference type="CDD" id="cd03443">
    <property type="entry name" value="PaaI_thioesterase"/>
    <property type="match status" value="1"/>
</dbReference>
<evidence type="ECO:0000313" key="3">
    <source>
        <dbReference type="Proteomes" id="UP000264589"/>
    </source>
</evidence>
<dbReference type="InterPro" id="IPR029069">
    <property type="entry name" value="HotDog_dom_sf"/>
</dbReference>
<feature type="domain" description="Thioesterase" evidence="1">
    <location>
        <begin position="58"/>
        <end position="131"/>
    </location>
</feature>
<gene>
    <name evidence="2" type="ORF">DX908_01100</name>
</gene>
<dbReference type="RefSeq" id="WP_116390629.1">
    <property type="nucleotide sequence ID" value="NZ_QUQO01000001.1"/>
</dbReference>
<evidence type="ECO:0000259" key="1">
    <source>
        <dbReference type="Pfam" id="PF03061"/>
    </source>
</evidence>
<dbReference type="Pfam" id="PF03061">
    <property type="entry name" value="4HBT"/>
    <property type="match status" value="1"/>
</dbReference>
<dbReference type="OrthoDB" id="9813158at2"/>
<accession>A0A371REW8</accession>
<dbReference type="Proteomes" id="UP000264589">
    <property type="component" value="Unassembled WGS sequence"/>
</dbReference>
<keyword evidence="3" id="KW-1185">Reference proteome</keyword>
<sequence length="155" mass="16741">MTNGGDLTEATRKALDAFHHHAQTQHELFKTIPMKPTMVGRGVVEFEGRFPDHFADGKVMHGGFFTILLDTVLAVAAWSRMDTFEPMATINLKTDFFEGAAPGSEMRIKATCDSIADDVASCQGTIYTANNSPIAQADGTFMVGTKSPAVKGSRL</sequence>
<dbReference type="AlphaFoldDB" id="A0A371REW8"/>
<organism evidence="2 3">
    <name type="scientific">Parvularcula marina</name>
    <dbReference type="NCBI Taxonomy" id="2292771"/>
    <lineage>
        <taxon>Bacteria</taxon>
        <taxon>Pseudomonadati</taxon>
        <taxon>Pseudomonadota</taxon>
        <taxon>Alphaproteobacteria</taxon>
        <taxon>Parvularculales</taxon>
        <taxon>Parvularculaceae</taxon>
        <taxon>Parvularcula</taxon>
    </lineage>
</organism>
<dbReference type="GO" id="GO:0016790">
    <property type="term" value="F:thiolester hydrolase activity"/>
    <property type="evidence" value="ECO:0007669"/>
    <property type="project" value="UniProtKB-ARBA"/>
</dbReference>
<evidence type="ECO:0000313" key="2">
    <source>
        <dbReference type="EMBL" id="RFB04001.1"/>
    </source>
</evidence>
<dbReference type="InterPro" id="IPR006683">
    <property type="entry name" value="Thioestr_dom"/>
</dbReference>
<dbReference type="SUPFAM" id="SSF54637">
    <property type="entry name" value="Thioesterase/thiol ester dehydrase-isomerase"/>
    <property type="match status" value="1"/>
</dbReference>
<comment type="caution">
    <text evidence="2">The sequence shown here is derived from an EMBL/GenBank/DDBJ whole genome shotgun (WGS) entry which is preliminary data.</text>
</comment>
<protein>
    <submittedName>
        <fullName evidence="2">PaaI family thioesterase</fullName>
    </submittedName>
</protein>
<dbReference type="InParanoid" id="A0A371REW8"/>